<dbReference type="Ensembl" id="ENSAMXT00000054684.1">
    <property type="protein sequence ID" value="ENSAMXP00000035482.1"/>
    <property type="gene ID" value="ENSAMXG00000041292.1"/>
</dbReference>
<organism evidence="1 2">
    <name type="scientific">Astyanax mexicanus</name>
    <name type="common">Blind cave fish</name>
    <name type="synonym">Astyanax fasciatus mexicanus</name>
    <dbReference type="NCBI Taxonomy" id="7994"/>
    <lineage>
        <taxon>Eukaryota</taxon>
        <taxon>Metazoa</taxon>
        <taxon>Chordata</taxon>
        <taxon>Craniata</taxon>
        <taxon>Vertebrata</taxon>
        <taxon>Euteleostomi</taxon>
        <taxon>Actinopterygii</taxon>
        <taxon>Neopterygii</taxon>
        <taxon>Teleostei</taxon>
        <taxon>Ostariophysi</taxon>
        <taxon>Characiformes</taxon>
        <taxon>Characoidei</taxon>
        <taxon>Acestrorhamphidae</taxon>
        <taxon>Acestrorhamphinae</taxon>
        <taxon>Astyanax</taxon>
    </lineage>
</organism>
<keyword evidence="2" id="KW-1185">Reference proteome</keyword>
<dbReference type="Proteomes" id="UP000018467">
    <property type="component" value="Unassembled WGS sequence"/>
</dbReference>
<protein>
    <submittedName>
        <fullName evidence="1">Uncharacterized protein</fullName>
    </submittedName>
</protein>
<accession>A0A3B1IZI4</accession>
<reference evidence="1" key="4">
    <citation type="submission" date="2025-09" db="UniProtKB">
        <authorList>
            <consortium name="Ensembl"/>
        </authorList>
    </citation>
    <scope>IDENTIFICATION</scope>
</reference>
<evidence type="ECO:0000313" key="2">
    <source>
        <dbReference type="Proteomes" id="UP000018467"/>
    </source>
</evidence>
<evidence type="ECO:0000313" key="1">
    <source>
        <dbReference type="Ensembl" id="ENSAMXP00000035482.1"/>
    </source>
</evidence>
<sequence>ISAWRSVGQWKAGYNPDVMFTSHSISGLSKKLVIEPLPKTQHRPLALPSMLQLPQPQSKNCVIEPV</sequence>
<reference evidence="2" key="1">
    <citation type="submission" date="2013-03" db="EMBL/GenBank/DDBJ databases">
        <authorList>
            <person name="Jeffery W."/>
            <person name="Warren W."/>
            <person name="Wilson R.K."/>
        </authorList>
    </citation>
    <scope>NUCLEOTIDE SEQUENCE</scope>
    <source>
        <strain evidence="2">female</strain>
    </source>
</reference>
<dbReference type="AlphaFoldDB" id="A0A3B1IZI4"/>
<name>A0A3B1IZI4_ASTMX</name>
<reference evidence="1" key="3">
    <citation type="submission" date="2025-08" db="UniProtKB">
        <authorList>
            <consortium name="Ensembl"/>
        </authorList>
    </citation>
    <scope>IDENTIFICATION</scope>
</reference>
<reference evidence="2" key="2">
    <citation type="journal article" date="2014" name="Nat. Commun.">
        <title>The cavefish genome reveals candidate genes for eye loss.</title>
        <authorList>
            <person name="McGaugh S.E."/>
            <person name="Gross J.B."/>
            <person name="Aken B."/>
            <person name="Blin M."/>
            <person name="Borowsky R."/>
            <person name="Chalopin D."/>
            <person name="Hinaux H."/>
            <person name="Jeffery W.R."/>
            <person name="Keene A."/>
            <person name="Ma L."/>
            <person name="Minx P."/>
            <person name="Murphy D."/>
            <person name="O'Quin K.E."/>
            <person name="Retaux S."/>
            <person name="Rohner N."/>
            <person name="Searle S.M."/>
            <person name="Stahl B.A."/>
            <person name="Tabin C."/>
            <person name="Volff J.N."/>
            <person name="Yoshizawa M."/>
            <person name="Warren W.C."/>
        </authorList>
    </citation>
    <scope>NUCLEOTIDE SEQUENCE [LARGE SCALE GENOMIC DNA]</scope>
    <source>
        <strain evidence="2">female</strain>
    </source>
</reference>
<proteinExistence type="predicted"/>
<dbReference type="Bgee" id="ENSAMXG00000041292">
    <property type="expression patterns" value="Expressed in zone of skin and 8 other cell types or tissues"/>
</dbReference>
<dbReference type="InParanoid" id="A0A3B1IZI4"/>